<dbReference type="InterPro" id="IPR000983">
    <property type="entry name" value="Bac_GSPG_pilin"/>
</dbReference>
<keyword evidence="3 6" id="KW-0812">Transmembrane</keyword>
<dbReference type="AlphaFoldDB" id="A0A809S6E4"/>
<dbReference type="GO" id="GO:0015627">
    <property type="term" value="C:type II protein secretion system complex"/>
    <property type="evidence" value="ECO:0007669"/>
    <property type="project" value="InterPro"/>
</dbReference>
<reference evidence="7" key="1">
    <citation type="journal article" name="DNA Res.">
        <title>The physiological potential of anammox bacteria as revealed by their core genome structure.</title>
        <authorList>
            <person name="Okubo T."/>
            <person name="Toyoda A."/>
            <person name="Fukuhara K."/>
            <person name="Uchiyama I."/>
            <person name="Harigaya Y."/>
            <person name="Kuroiwa M."/>
            <person name="Suzuki T."/>
            <person name="Murakami Y."/>
            <person name="Suwa Y."/>
            <person name="Takami H."/>
        </authorList>
    </citation>
    <scope>NUCLEOTIDE SEQUENCE</scope>
    <source>
        <strain evidence="7">317325-2</strain>
    </source>
</reference>
<evidence type="ECO:0000256" key="3">
    <source>
        <dbReference type="ARBA" id="ARBA00022692"/>
    </source>
</evidence>
<dbReference type="Proteomes" id="UP000662873">
    <property type="component" value="Chromosome"/>
</dbReference>
<name>A0A809S6E4_9BACT</name>
<evidence type="ECO:0000256" key="4">
    <source>
        <dbReference type="ARBA" id="ARBA00022989"/>
    </source>
</evidence>
<dbReference type="NCBIfam" id="TIGR02532">
    <property type="entry name" value="IV_pilin_GFxxxE"/>
    <property type="match status" value="1"/>
</dbReference>
<organism evidence="7 8">
    <name type="scientific">Candidatus Nitrosymbiomonas proteolyticus</name>
    <dbReference type="NCBI Taxonomy" id="2608984"/>
    <lineage>
        <taxon>Bacteria</taxon>
        <taxon>Bacillati</taxon>
        <taxon>Armatimonadota</taxon>
        <taxon>Armatimonadota incertae sedis</taxon>
        <taxon>Candidatus Nitrosymbiomonas</taxon>
    </lineage>
</organism>
<evidence type="ECO:0000256" key="1">
    <source>
        <dbReference type="ARBA" id="ARBA00004167"/>
    </source>
</evidence>
<dbReference type="Pfam" id="PF07963">
    <property type="entry name" value="N_methyl"/>
    <property type="match status" value="1"/>
</dbReference>
<dbReference type="InterPro" id="IPR045584">
    <property type="entry name" value="Pilin-like"/>
</dbReference>
<dbReference type="PANTHER" id="PTHR30093:SF44">
    <property type="entry name" value="TYPE II SECRETION SYSTEM CORE PROTEIN G"/>
    <property type="match status" value="1"/>
</dbReference>
<comment type="subcellular location">
    <subcellularLocation>
        <location evidence="1">Membrane</location>
        <topology evidence="1">Single-pass membrane protein</topology>
    </subcellularLocation>
</comment>
<dbReference type="PRINTS" id="PR00813">
    <property type="entry name" value="BCTERIALGSPG"/>
</dbReference>
<sequence>MGMAFANRSGNRRGFTLVELLIVIIIIAVLAAIAIPKFANSGVRSKESALKANLKLYRNAVELFRNDTGAFPDKLADLTVTTAPAAGKDEAGTAKSINAADYKGPYVEKIENDPVSGAAFTYSTTSGSVGKITSSASGNASDGTAYSSW</sequence>
<feature type="transmembrane region" description="Helical" evidence="6">
    <location>
        <begin position="20"/>
        <end position="39"/>
    </location>
</feature>
<dbReference type="PROSITE" id="PS00409">
    <property type="entry name" value="PROKAR_NTER_METHYL"/>
    <property type="match status" value="1"/>
</dbReference>
<dbReference type="GO" id="GO:0015628">
    <property type="term" value="P:protein secretion by the type II secretion system"/>
    <property type="evidence" value="ECO:0007669"/>
    <property type="project" value="InterPro"/>
</dbReference>
<evidence type="ECO:0000313" key="8">
    <source>
        <dbReference type="Proteomes" id="UP000662873"/>
    </source>
</evidence>
<keyword evidence="5 6" id="KW-0472">Membrane</keyword>
<proteinExistence type="predicted"/>
<gene>
    <name evidence="7" type="ORF">NPRO_22510</name>
</gene>
<dbReference type="Gene3D" id="3.30.700.10">
    <property type="entry name" value="Glycoprotein, Type 4 Pilin"/>
    <property type="match status" value="1"/>
</dbReference>
<keyword evidence="4 6" id="KW-1133">Transmembrane helix</keyword>
<dbReference type="SUPFAM" id="SSF54523">
    <property type="entry name" value="Pili subunits"/>
    <property type="match status" value="1"/>
</dbReference>
<dbReference type="KEGG" id="npy:NPRO_22510"/>
<evidence type="ECO:0000256" key="6">
    <source>
        <dbReference type="SAM" id="Phobius"/>
    </source>
</evidence>
<dbReference type="EMBL" id="AP021858">
    <property type="protein sequence ID" value="BBO24656.1"/>
    <property type="molecule type" value="Genomic_DNA"/>
</dbReference>
<dbReference type="InterPro" id="IPR012902">
    <property type="entry name" value="N_methyl_site"/>
</dbReference>
<evidence type="ECO:0000256" key="5">
    <source>
        <dbReference type="ARBA" id="ARBA00023136"/>
    </source>
</evidence>
<dbReference type="GO" id="GO:0016020">
    <property type="term" value="C:membrane"/>
    <property type="evidence" value="ECO:0007669"/>
    <property type="project" value="UniProtKB-SubCell"/>
</dbReference>
<protein>
    <recommendedName>
        <fullName evidence="9">Prepilin-type N-terminal cleavage/methylation domain-containing protein</fullName>
    </recommendedName>
</protein>
<dbReference type="PANTHER" id="PTHR30093">
    <property type="entry name" value="GENERAL SECRETION PATHWAY PROTEIN G"/>
    <property type="match status" value="1"/>
</dbReference>
<evidence type="ECO:0000313" key="7">
    <source>
        <dbReference type="EMBL" id="BBO24656.1"/>
    </source>
</evidence>
<accession>A0A809S6E4</accession>
<evidence type="ECO:0008006" key="9">
    <source>
        <dbReference type="Google" id="ProtNLM"/>
    </source>
</evidence>
<evidence type="ECO:0000256" key="2">
    <source>
        <dbReference type="ARBA" id="ARBA00022481"/>
    </source>
</evidence>
<keyword evidence="2" id="KW-0488">Methylation</keyword>